<evidence type="ECO:0000313" key="3">
    <source>
        <dbReference type="Proteomes" id="UP000826300"/>
    </source>
</evidence>
<keyword evidence="3" id="KW-1185">Reference proteome</keyword>
<accession>A0A8G0ZSC2</accession>
<organism evidence="2 3">
    <name type="scientific">Neotabrizicola shimadae</name>
    <dbReference type="NCBI Taxonomy" id="2807096"/>
    <lineage>
        <taxon>Bacteria</taxon>
        <taxon>Pseudomonadati</taxon>
        <taxon>Pseudomonadota</taxon>
        <taxon>Alphaproteobacteria</taxon>
        <taxon>Rhodobacterales</taxon>
        <taxon>Paracoccaceae</taxon>
        <taxon>Neotabrizicola</taxon>
    </lineage>
</organism>
<dbReference type="AlphaFoldDB" id="A0A8G0ZSC2"/>
<dbReference type="KEGG" id="nsm:JO391_15860"/>
<feature type="domain" description="Hedgehog/Intein (Hint)" evidence="1">
    <location>
        <begin position="185"/>
        <end position="312"/>
    </location>
</feature>
<sequence length="348" mass="36755">MTPSGGMTGQGASAGRPGDWIMLSGMGRPTASPVEVMEHGTLVVEVALPLTRSALILDHRSLAGWPRALSLMLEPAGLVVTHLQGRSLMRHILPGPLPGGEGIGRVSFAWDAPLRLWTLRYEIAGRPEMALAASGAEVMPPLLADLLDLCAGQAPARHHAAVLWTGLSGGVGVPEARPWIGLRCPVETPVGPVAAGLLRPGDTVVTADTGLREVRAVRRVVVPARGSLAPVLLRAPYFGLMSDLQVGADQHVLCEDVAVEYLFGEDRVLVRAGDLADGLRALPDRRRAIAQGVEIDLGAEALVMCDGVALSSAAAARDRWGRAIRRLDRHEAQALAGLRRTRGRNLAA</sequence>
<proteinExistence type="predicted"/>
<dbReference type="EMBL" id="CP069370">
    <property type="protein sequence ID" value="QYZ69198.1"/>
    <property type="molecule type" value="Genomic_DNA"/>
</dbReference>
<dbReference type="InterPro" id="IPR028992">
    <property type="entry name" value="Hedgehog/Intein_dom"/>
</dbReference>
<dbReference type="Proteomes" id="UP000826300">
    <property type="component" value="Chromosome"/>
</dbReference>
<protein>
    <submittedName>
        <fullName evidence="2">Hint domain-containing protein</fullName>
    </submittedName>
</protein>
<evidence type="ECO:0000259" key="1">
    <source>
        <dbReference type="Pfam" id="PF13403"/>
    </source>
</evidence>
<evidence type="ECO:0000313" key="2">
    <source>
        <dbReference type="EMBL" id="QYZ69198.1"/>
    </source>
</evidence>
<gene>
    <name evidence="2" type="ORF">JO391_15860</name>
</gene>
<dbReference type="Pfam" id="PF13403">
    <property type="entry name" value="Hint_2"/>
    <property type="match status" value="1"/>
</dbReference>
<name>A0A8G0ZSC2_9RHOB</name>
<reference evidence="2" key="1">
    <citation type="submission" date="2021-02" db="EMBL/GenBank/DDBJ databases">
        <title>Rhodobacter shimadae sp. nov., an aerobic anoxygenic phototrophic bacterium isolated from a hot spring.</title>
        <authorList>
            <person name="Muramatsu S."/>
            <person name="Haruta S."/>
            <person name="Hirose S."/>
            <person name="Hanada S."/>
        </authorList>
    </citation>
    <scope>NUCLEOTIDE SEQUENCE</scope>
    <source>
        <strain evidence="2">N10</strain>
    </source>
</reference>
<dbReference type="RefSeq" id="WP_220661418.1">
    <property type="nucleotide sequence ID" value="NZ_CP069370.1"/>
</dbReference>